<accession>A0AAF3J681</accession>
<evidence type="ECO:0000313" key="3">
    <source>
        <dbReference type="WBParaSite" id="MBELARI_LOCUS18769"/>
    </source>
</evidence>
<keyword evidence="1" id="KW-0732">Signal</keyword>
<feature type="signal peptide" evidence="1">
    <location>
        <begin position="1"/>
        <end position="15"/>
    </location>
</feature>
<dbReference type="GO" id="GO:0047756">
    <property type="term" value="F:chondroitin 4-sulfotransferase activity"/>
    <property type="evidence" value="ECO:0007669"/>
    <property type="project" value="InterPro"/>
</dbReference>
<dbReference type="Gene3D" id="3.40.50.300">
    <property type="entry name" value="P-loop containing nucleotide triphosphate hydrolases"/>
    <property type="match status" value="1"/>
</dbReference>
<dbReference type="GO" id="GO:0050650">
    <property type="term" value="P:chondroitin sulfate proteoglycan biosynthetic process"/>
    <property type="evidence" value="ECO:0007669"/>
    <property type="project" value="InterPro"/>
</dbReference>
<feature type="chain" id="PRO_5042163567" description="Sulfotransferase family protein" evidence="1">
    <location>
        <begin position="16"/>
        <end position="266"/>
    </location>
</feature>
<name>A0AAF3J681_9BILA</name>
<reference evidence="3" key="1">
    <citation type="submission" date="2024-02" db="UniProtKB">
        <authorList>
            <consortium name="WormBaseParasite"/>
        </authorList>
    </citation>
    <scope>IDENTIFICATION</scope>
</reference>
<dbReference type="WBParaSite" id="MBELARI_LOCUS18769">
    <property type="protein sequence ID" value="MBELARI_LOCUS18769"/>
    <property type="gene ID" value="MBELARI_LOCUS18769"/>
</dbReference>
<dbReference type="Proteomes" id="UP000887575">
    <property type="component" value="Unassembled WGS sequence"/>
</dbReference>
<dbReference type="PANTHER" id="PTHR22900:SF5">
    <property type="entry name" value="PROTEIN CBG14245"/>
    <property type="match status" value="1"/>
</dbReference>
<organism evidence="2 3">
    <name type="scientific">Mesorhabditis belari</name>
    <dbReference type="NCBI Taxonomy" id="2138241"/>
    <lineage>
        <taxon>Eukaryota</taxon>
        <taxon>Metazoa</taxon>
        <taxon>Ecdysozoa</taxon>
        <taxon>Nematoda</taxon>
        <taxon>Chromadorea</taxon>
        <taxon>Rhabditida</taxon>
        <taxon>Rhabditina</taxon>
        <taxon>Rhabditomorpha</taxon>
        <taxon>Rhabditoidea</taxon>
        <taxon>Rhabditidae</taxon>
        <taxon>Mesorhabditinae</taxon>
        <taxon>Mesorhabditis</taxon>
    </lineage>
</organism>
<dbReference type="InterPro" id="IPR007669">
    <property type="entry name" value="Chst-1-like"/>
</dbReference>
<dbReference type="Pfam" id="PF03567">
    <property type="entry name" value="Sulfotransfer_2"/>
    <property type="match status" value="1"/>
</dbReference>
<sequence length="266" mass="30913">MLIILFTFFFSGTFSLKPLGRSYEISDTINPGFGVEYCVIPKTGSTVTKEILCEILRAYKGKPQRDPKRGHSINLTSECEKRGNYLFDLTTKWQRPLLETIKFTTVRDPVERFVSIYGYICPGYWCPPSIRNIHQFARWLYNAKRNENGMMARVQTKKTDYVLWHSAPQTSFCGIGSETVHIVHHSRDRGKMRGEMLRVLRKAHVPNNVANKALRHLFSSTTVHASRSNAERKKLLKAARNPQTMVYIKAIYHRDFRFLKEHKLQD</sequence>
<dbReference type="InterPro" id="IPR027417">
    <property type="entry name" value="P-loop_NTPase"/>
</dbReference>
<evidence type="ECO:0000313" key="2">
    <source>
        <dbReference type="Proteomes" id="UP000887575"/>
    </source>
</evidence>
<dbReference type="InterPro" id="IPR005331">
    <property type="entry name" value="Sulfotransferase"/>
</dbReference>
<evidence type="ECO:0000256" key="1">
    <source>
        <dbReference type="SAM" id="SignalP"/>
    </source>
</evidence>
<proteinExistence type="predicted"/>
<protein>
    <recommendedName>
        <fullName evidence="4">Sulfotransferase family protein</fullName>
    </recommendedName>
</protein>
<dbReference type="GO" id="GO:0016020">
    <property type="term" value="C:membrane"/>
    <property type="evidence" value="ECO:0007669"/>
    <property type="project" value="InterPro"/>
</dbReference>
<dbReference type="PANTHER" id="PTHR22900">
    <property type="entry name" value="PROTEIN CBG14245-RELATED"/>
    <property type="match status" value="1"/>
</dbReference>
<evidence type="ECO:0008006" key="4">
    <source>
        <dbReference type="Google" id="ProtNLM"/>
    </source>
</evidence>
<dbReference type="SUPFAM" id="SSF52540">
    <property type="entry name" value="P-loop containing nucleoside triphosphate hydrolases"/>
    <property type="match status" value="1"/>
</dbReference>
<dbReference type="GO" id="GO:1902884">
    <property type="term" value="P:positive regulation of response to oxidative stress"/>
    <property type="evidence" value="ECO:0007669"/>
    <property type="project" value="InterPro"/>
</dbReference>
<keyword evidence="2" id="KW-1185">Reference proteome</keyword>
<dbReference type="AlphaFoldDB" id="A0AAF3J681"/>